<comment type="subcellular location">
    <subcellularLocation>
        <location evidence="1">Cytoplasm</location>
        <location evidence="1">Cytoskeleton</location>
    </subcellularLocation>
    <subcellularLocation>
        <location evidence="2">Endoplasmic reticulum membrane</location>
        <topology evidence="2">Multi-pass membrane protein</topology>
    </subcellularLocation>
</comment>
<dbReference type="GO" id="GO:0120104">
    <property type="term" value="C:mitotic actomyosin contractile ring, proximal layer"/>
    <property type="evidence" value="ECO:0007669"/>
    <property type="project" value="TreeGrafter"/>
</dbReference>
<keyword evidence="5" id="KW-0597">Phosphoprotein</keyword>
<reference evidence="18" key="1">
    <citation type="submission" date="2021-03" db="EMBL/GenBank/DDBJ databases">
        <title>Comparative genomics and phylogenomic investigation of the class Geoglossomycetes provide insights into ecological specialization and systematics.</title>
        <authorList>
            <person name="Melie T."/>
            <person name="Pirro S."/>
            <person name="Miller A.N."/>
            <person name="Quandt A."/>
        </authorList>
    </citation>
    <scope>NUCLEOTIDE SEQUENCE</scope>
    <source>
        <strain evidence="18">GBOQ0MN5Z8</strain>
    </source>
</reference>
<dbReference type="InterPro" id="IPR001452">
    <property type="entry name" value="SH3_domain"/>
</dbReference>
<dbReference type="Proteomes" id="UP000698800">
    <property type="component" value="Unassembled WGS sequence"/>
</dbReference>
<evidence type="ECO:0000256" key="5">
    <source>
        <dbReference type="ARBA" id="ARBA00022553"/>
    </source>
</evidence>
<evidence type="ECO:0000313" key="18">
    <source>
        <dbReference type="EMBL" id="KAH0541402.1"/>
    </source>
</evidence>
<proteinExistence type="predicted"/>
<evidence type="ECO:0000256" key="10">
    <source>
        <dbReference type="ARBA" id="ARBA00023136"/>
    </source>
</evidence>
<evidence type="ECO:0000256" key="6">
    <source>
        <dbReference type="ARBA" id="ARBA00022692"/>
    </source>
</evidence>
<evidence type="ECO:0000256" key="12">
    <source>
        <dbReference type="PROSITE-ProRule" id="PRU00192"/>
    </source>
</evidence>
<evidence type="ECO:0000256" key="15">
    <source>
        <dbReference type="SAM" id="Phobius"/>
    </source>
</evidence>
<evidence type="ECO:0000256" key="14">
    <source>
        <dbReference type="SAM" id="MobiDB-lite"/>
    </source>
</evidence>
<keyword evidence="6 15" id="KW-0812">Transmembrane</keyword>
<keyword evidence="9" id="KW-0443">Lipid metabolism</keyword>
<accession>A0A9P8KXE8</accession>
<keyword evidence="7" id="KW-0256">Endoplasmic reticulum</keyword>
<dbReference type="InterPro" id="IPR031160">
    <property type="entry name" value="F_BAR_dom"/>
</dbReference>
<dbReference type="Pfam" id="PF00611">
    <property type="entry name" value="FCH"/>
    <property type="match status" value="1"/>
</dbReference>
<evidence type="ECO:0000256" key="11">
    <source>
        <dbReference type="ARBA" id="ARBA00023212"/>
    </source>
</evidence>
<feature type="transmembrane region" description="Helical" evidence="15">
    <location>
        <begin position="999"/>
        <end position="1026"/>
    </location>
</feature>
<evidence type="ECO:0000256" key="3">
    <source>
        <dbReference type="ARBA" id="ARBA00022443"/>
    </source>
</evidence>
<keyword evidence="10 15" id="KW-0472">Membrane</keyword>
<feature type="compositionally biased region" description="Polar residues" evidence="14">
    <location>
        <begin position="838"/>
        <end position="870"/>
    </location>
</feature>
<feature type="compositionally biased region" description="Low complexity" evidence="14">
    <location>
        <begin position="459"/>
        <end position="472"/>
    </location>
</feature>
<feature type="region of interest" description="Disordered" evidence="14">
    <location>
        <begin position="1236"/>
        <end position="1356"/>
    </location>
</feature>
<feature type="region of interest" description="Disordered" evidence="14">
    <location>
        <begin position="433"/>
        <end position="646"/>
    </location>
</feature>
<dbReference type="CDD" id="cd00174">
    <property type="entry name" value="SH3"/>
    <property type="match status" value="1"/>
</dbReference>
<dbReference type="Pfam" id="PF06775">
    <property type="entry name" value="Seipin"/>
    <property type="match status" value="1"/>
</dbReference>
<protein>
    <submittedName>
        <fullName evidence="18">Uncharacterized protein</fullName>
    </submittedName>
</protein>
<dbReference type="Pfam" id="PF00018">
    <property type="entry name" value="SH3_1"/>
    <property type="match status" value="1"/>
</dbReference>
<feature type="region of interest" description="Disordered" evidence="14">
    <location>
        <begin position="673"/>
        <end position="901"/>
    </location>
</feature>
<dbReference type="InterPro" id="IPR027267">
    <property type="entry name" value="AH/BAR_dom_sf"/>
</dbReference>
<evidence type="ECO:0000256" key="7">
    <source>
        <dbReference type="ARBA" id="ARBA00022824"/>
    </source>
</evidence>
<dbReference type="SUPFAM" id="SSF50044">
    <property type="entry name" value="SH3-domain"/>
    <property type="match status" value="1"/>
</dbReference>
<dbReference type="CDD" id="cd23995">
    <property type="entry name" value="Seipin_BSCL2_like"/>
    <property type="match status" value="1"/>
</dbReference>
<evidence type="ECO:0000256" key="13">
    <source>
        <dbReference type="PROSITE-ProRule" id="PRU01077"/>
    </source>
</evidence>
<keyword evidence="3 12" id="KW-0728">SH3 domain</keyword>
<feature type="region of interest" description="Disordered" evidence="14">
    <location>
        <begin position="289"/>
        <end position="372"/>
    </location>
</feature>
<dbReference type="GO" id="GO:0005789">
    <property type="term" value="C:endoplasmic reticulum membrane"/>
    <property type="evidence" value="ECO:0007669"/>
    <property type="project" value="UniProtKB-SubCell"/>
</dbReference>
<name>A0A9P8KXE8_9PEZI</name>
<keyword evidence="4" id="KW-0963">Cytoplasm</keyword>
<feature type="compositionally biased region" description="Polar residues" evidence="14">
    <location>
        <begin position="480"/>
        <end position="501"/>
    </location>
</feature>
<evidence type="ECO:0000256" key="2">
    <source>
        <dbReference type="ARBA" id="ARBA00004477"/>
    </source>
</evidence>
<dbReference type="GO" id="GO:0005543">
    <property type="term" value="F:phospholipid binding"/>
    <property type="evidence" value="ECO:0007669"/>
    <property type="project" value="TreeGrafter"/>
</dbReference>
<dbReference type="InterPro" id="IPR009617">
    <property type="entry name" value="Seipin"/>
</dbReference>
<dbReference type="SMART" id="SM00326">
    <property type="entry name" value="SH3"/>
    <property type="match status" value="1"/>
</dbReference>
<dbReference type="PROSITE" id="PS50002">
    <property type="entry name" value="SH3"/>
    <property type="match status" value="1"/>
</dbReference>
<dbReference type="OrthoDB" id="27823at2759"/>
<organism evidence="18 19">
    <name type="scientific">Glutinoglossum americanum</name>
    <dbReference type="NCBI Taxonomy" id="1670608"/>
    <lineage>
        <taxon>Eukaryota</taxon>
        <taxon>Fungi</taxon>
        <taxon>Dikarya</taxon>
        <taxon>Ascomycota</taxon>
        <taxon>Pezizomycotina</taxon>
        <taxon>Geoglossomycetes</taxon>
        <taxon>Geoglossales</taxon>
        <taxon>Geoglossaceae</taxon>
        <taxon>Glutinoglossum</taxon>
    </lineage>
</organism>
<evidence type="ECO:0000256" key="8">
    <source>
        <dbReference type="ARBA" id="ARBA00022989"/>
    </source>
</evidence>
<feature type="compositionally biased region" description="Basic residues" evidence="14">
    <location>
        <begin position="1347"/>
        <end position="1356"/>
    </location>
</feature>
<dbReference type="EMBL" id="JAGHQL010000079">
    <property type="protein sequence ID" value="KAH0541402.1"/>
    <property type="molecule type" value="Genomic_DNA"/>
</dbReference>
<comment type="caution">
    <text evidence="18">The sequence shown here is derived from an EMBL/GenBank/DDBJ whole genome shotgun (WGS) entry which is preliminary data.</text>
</comment>
<gene>
    <name evidence="18" type="ORF">FGG08_004092</name>
</gene>
<evidence type="ECO:0000256" key="9">
    <source>
        <dbReference type="ARBA" id="ARBA00023098"/>
    </source>
</evidence>
<dbReference type="SMART" id="SM00055">
    <property type="entry name" value="FCH"/>
    <property type="match status" value="1"/>
</dbReference>
<keyword evidence="11" id="KW-0206">Cytoskeleton</keyword>
<feature type="compositionally biased region" description="Polar residues" evidence="14">
    <location>
        <begin position="561"/>
        <end position="582"/>
    </location>
</feature>
<dbReference type="Gene3D" id="1.20.1270.60">
    <property type="entry name" value="Arfaptin homology (AH) domain/BAR domain"/>
    <property type="match status" value="1"/>
</dbReference>
<keyword evidence="8 15" id="KW-1133">Transmembrane helix</keyword>
<keyword evidence="13" id="KW-0175">Coiled coil</keyword>
<dbReference type="PANTHER" id="PTHR23065">
    <property type="entry name" value="PROLINE-SERINE-THREONINE PHOSPHATASE INTERACTING PROTEIN 1"/>
    <property type="match status" value="1"/>
</dbReference>
<feature type="region of interest" description="Disordered" evidence="14">
    <location>
        <begin position="401"/>
        <end position="420"/>
    </location>
</feature>
<keyword evidence="19" id="KW-1185">Reference proteome</keyword>
<evidence type="ECO:0000313" key="19">
    <source>
        <dbReference type="Proteomes" id="UP000698800"/>
    </source>
</evidence>
<feature type="domain" description="SH3" evidence="16">
    <location>
        <begin position="939"/>
        <end position="1017"/>
    </location>
</feature>
<dbReference type="GO" id="GO:0140042">
    <property type="term" value="P:lipid droplet formation"/>
    <property type="evidence" value="ECO:0007669"/>
    <property type="project" value="UniProtKB-ARBA"/>
</dbReference>
<feature type="compositionally biased region" description="Polar residues" evidence="14">
    <location>
        <begin position="1263"/>
        <end position="1274"/>
    </location>
</feature>
<feature type="compositionally biased region" description="Polar residues" evidence="14">
    <location>
        <begin position="316"/>
        <end position="338"/>
    </location>
</feature>
<dbReference type="SUPFAM" id="SSF103657">
    <property type="entry name" value="BAR/IMD domain-like"/>
    <property type="match status" value="1"/>
</dbReference>
<sequence>MPVANNFWGKEDAGVQPLLERMHNAKITCDELKAFYTARATMEDEYSRKLLTLSRKPLGSQEAGTLRASLDVMRGEVESMGKAHQNIAGQMKSELEEPLAAFSGGMKERRKIVQNGIEKLLKLKIQQTQTVNKVCRAVNFPYKPGEHWLMTYQTRDRFEQDCLRIKGYLAQGHMVMGQEERKNKAKLEKTQIQVAASNTEYENAVKALEETTGRWNRDWKAACDKFQDLEEERLDFMKSSLWSFANIASTVCVSDDASCEKIRLALENCEVEKDISIFIRERGTGQEIPDPPKYINFCRGDLNDSQSETSEDESYSVAQFQRTINPAFRSSSPQPSTYESHHDPDSALAMQMSHKEPQPHTPPSRETTVTPQKVIQQANRTAQLDYQQANQPVQLEFQKASKPALPDYQMPSKPAQLDYQRKQPAQLDYNQVQKHGQLQPVPHNEYPPDGMTMYCRTGPPSERSSAASPARPSSRDSQSEYSNPTSLSSQEPPSGKQSPTKYGNGAMVASTGVEGKQVQKKKSGFFQSHSPFRRKSRSERDSRAREQQQQQQPAIMPPPGTRNTWSSASARNVASATGSPTRRSPMYGQGKESQAMVLGGDRRSGSPEPVDPRASFQLNVGNNVFDVATPDKKKSAQRAPENNQDELDPIAQALAELKGVTKQSSVRMSADRYHGLTTPAPPSTPGVGIPAPVVNGALSAAQRGTPPPSYEQPIKRLDLPQPAFTSAQMQQTRKKYVDQTQNMLTGPPAIKDSPSSRQYDNLPQSRPGTRGGSGGSQEIVRATSPLPTRSVSPRPSVFGDQRQGHRSASPSPYSNGSHSRPVSVSPTKRGPDQGYYARQTSPGETNRAVSPQPSFRQEQQRPSSSGTHEMQLQLAPGPEEGYGGSQRGRSTPGNARPVSYYGGDQVQLREGYGAPQQQGGRVRSKSIADSRQFTRDGRPILHYARAMYMYQAAIPEELSFAKGDILAVSRLQDDGWWEAEVDIALAPFRIAVSKPAQRAYVGTILFFLAGLVLFGLAVVAYVLFYYNFIPQIGVERVVHLQFGSGNPYGFASLGQGLISQQAYDVYIHLELPRSPPNLAAGNFMLDLSLISPDSAALLTAPPETDILAHTRRPAILTYASPLVDTVNKIAEVPFFVLGFKKEAEKLDIRMMEGLQFARGWRNVPKSIRIEVQADEKMQIYNARVRFAARFAGLRWIMYNHRIISFLTGTTLFWFIELSFSAIAWFILSQYMAPHPNKTEPDDNNPTIKPEPDTDSPTDELSDTPRTFPTFSRQPPLQYPTPHSTPGAEDVTEGGEEGEDFGGEPVVGEADDEAEYETGVFSGDATFDGRPIDSGVGTSLSEAGGRGLQRRSRGSQA</sequence>
<dbReference type="GO" id="GO:0030036">
    <property type="term" value="P:actin cytoskeleton organization"/>
    <property type="evidence" value="ECO:0007669"/>
    <property type="project" value="UniProtKB-ARBA"/>
</dbReference>
<feature type="compositionally biased region" description="Polar residues" evidence="14">
    <location>
        <begin position="753"/>
        <end position="762"/>
    </location>
</feature>
<feature type="compositionally biased region" description="Acidic residues" evidence="14">
    <location>
        <begin position="1289"/>
        <end position="1301"/>
    </location>
</feature>
<feature type="compositionally biased region" description="Polar residues" evidence="14">
    <location>
        <begin position="806"/>
        <end position="826"/>
    </location>
</feature>
<evidence type="ECO:0000259" key="16">
    <source>
        <dbReference type="PROSITE" id="PS50002"/>
    </source>
</evidence>
<evidence type="ECO:0000259" key="17">
    <source>
        <dbReference type="PROSITE" id="PS51741"/>
    </source>
</evidence>
<dbReference type="Gene3D" id="2.30.30.40">
    <property type="entry name" value="SH3 Domains"/>
    <property type="match status" value="1"/>
</dbReference>
<dbReference type="PROSITE" id="PS51741">
    <property type="entry name" value="F_BAR"/>
    <property type="match status" value="1"/>
</dbReference>
<feature type="compositionally biased region" description="Acidic residues" evidence="14">
    <location>
        <begin position="1252"/>
        <end position="1261"/>
    </location>
</feature>
<evidence type="ECO:0000256" key="1">
    <source>
        <dbReference type="ARBA" id="ARBA00004245"/>
    </source>
</evidence>
<evidence type="ECO:0000256" key="4">
    <source>
        <dbReference type="ARBA" id="ARBA00022490"/>
    </source>
</evidence>
<dbReference type="GO" id="GO:0006629">
    <property type="term" value="P:lipid metabolic process"/>
    <property type="evidence" value="ECO:0007669"/>
    <property type="project" value="UniProtKB-KW"/>
</dbReference>
<dbReference type="GO" id="GO:0009898">
    <property type="term" value="C:cytoplasmic side of plasma membrane"/>
    <property type="evidence" value="ECO:0007669"/>
    <property type="project" value="TreeGrafter"/>
</dbReference>
<dbReference type="PANTHER" id="PTHR23065:SF7">
    <property type="entry name" value="NOSTRIN, ISOFORM H"/>
    <property type="match status" value="1"/>
</dbReference>
<dbReference type="CDD" id="cd07651">
    <property type="entry name" value="F-BAR_PombeCdc15_like"/>
    <property type="match status" value="1"/>
</dbReference>
<dbReference type="FunFam" id="1.20.1270.60:FF:000045">
    <property type="entry name" value="Cell division control protein"/>
    <property type="match status" value="1"/>
</dbReference>
<feature type="transmembrane region" description="Helical" evidence="15">
    <location>
        <begin position="1202"/>
        <end position="1227"/>
    </location>
</feature>
<dbReference type="InterPro" id="IPR001060">
    <property type="entry name" value="FCH_dom"/>
</dbReference>
<feature type="domain" description="F-BAR" evidence="17">
    <location>
        <begin position="1"/>
        <end position="274"/>
    </location>
</feature>
<dbReference type="InterPro" id="IPR036028">
    <property type="entry name" value="SH3-like_dom_sf"/>
</dbReference>